<dbReference type="AlphaFoldDB" id="A0AAV7AEN4"/>
<organism evidence="1 2">
    <name type="scientific">Engystomops pustulosus</name>
    <name type="common">Tungara frog</name>
    <name type="synonym">Physalaemus pustulosus</name>
    <dbReference type="NCBI Taxonomy" id="76066"/>
    <lineage>
        <taxon>Eukaryota</taxon>
        <taxon>Metazoa</taxon>
        <taxon>Chordata</taxon>
        <taxon>Craniata</taxon>
        <taxon>Vertebrata</taxon>
        <taxon>Euteleostomi</taxon>
        <taxon>Amphibia</taxon>
        <taxon>Batrachia</taxon>
        <taxon>Anura</taxon>
        <taxon>Neobatrachia</taxon>
        <taxon>Hyloidea</taxon>
        <taxon>Leptodactylidae</taxon>
        <taxon>Leiuperinae</taxon>
        <taxon>Engystomops</taxon>
    </lineage>
</organism>
<reference evidence="1" key="1">
    <citation type="thesis" date="2020" institute="ProQuest LLC" country="789 East Eisenhower Parkway, Ann Arbor, MI, USA">
        <title>Comparative Genomics and Chromosome Evolution.</title>
        <authorList>
            <person name="Mudd A.B."/>
        </authorList>
    </citation>
    <scope>NUCLEOTIDE SEQUENCE</scope>
    <source>
        <strain evidence="1">237g6f4</strain>
        <tissue evidence="1">Blood</tissue>
    </source>
</reference>
<proteinExistence type="predicted"/>
<name>A0AAV7AEN4_ENGPU</name>
<accession>A0AAV7AEN4</accession>
<gene>
    <name evidence="1" type="ORF">GDO81_018345</name>
</gene>
<keyword evidence="2" id="KW-1185">Reference proteome</keyword>
<protein>
    <submittedName>
        <fullName evidence="1">Uncharacterized protein</fullName>
    </submittedName>
</protein>
<comment type="caution">
    <text evidence="1">The sequence shown here is derived from an EMBL/GenBank/DDBJ whole genome shotgun (WGS) entry which is preliminary data.</text>
</comment>
<evidence type="ECO:0000313" key="1">
    <source>
        <dbReference type="EMBL" id="KAG8557138.1"/>
    </source>
</evidence>
<evidence type="ECO:0000313" key="2">
    <source>
        <dbReference type="Proteomes" id="UP000824782"/>
    </source>
</evidence>
<sequence>MLQKAFSFSNFGIGIRFALEWSPTHSLKIWLIKLVPSDIVKISDYSFGSVEMMDPIQSIAYVGHSIFKSNSCSSSLRLRKFRPSN</sequence>
<dbReference type="Proteomes" id="UP000824782">
    <property type="component" value="Unassembled WGS sequence"/>
</dbReference>
<dbReference type="EMBL" id="WNYA01000009">
    <property type="protein sequence ID" value="KAG8557138.1"/>
    <property type="molecule type" value="Genomic_DNA"/>
</dbReference>